<sequence length="154" mass="16591">MFMGKLPHQADLIGALIEAAGANGIRAGAIQVIGALQGAKLGFYDQWSKSYRELPFAKPLEIVSGLGNISLRDGRPFVHLHLSISDEEGKVFGGHALEGCTIFAAEYAIMPLPGSAPVRVFDETTGLFLWEREQYPASGQKGLSPELERALLNP</sequence>
<dbReference type="PIRSF" id="PIRSF016702">
    <property type="entry name" value="DNA_bp_PD1"/>
    <property type="match status" value="1"/>
</dbReference>
<dbReference type="Gene3D" id="3.30.1330.80">
    <property type="entry name" value="Hypothetical protein, similar to alpha- acetolactate decarboxylase, domain 2"/>
    <property type="match status" value="1"/>
</dbReference>
<dbReference type="InterPro" id="IPR005175">
    <property type="entry name" value="PPC_dom"/>
</dbReference>
<accession>Q39YE1</accession>
<dbReference type="Proteomes" id="UP000007073">
    <property type="component" value="Chromosome"/>
</dbReference>
<evidence type="ECO:0000313" key="3">
    <source>
        <dbReference type="Proteomes" id="UP000007073"/>
    </source>
</evidence>
<dbReference type="DNASU" id="3738323"/>
<dbReference type="PROSITE" id="PS51742">
    <property type="entry name" value="PPC"/>
    <property type="match status" value="1"/>
</dbReference>
<protein>
    <recommendedName>
        <fullName evidence="1">PPC domain-containing protein</fullName>
    </recommendedName>
</protein>
<gene>
    <name evidence="2" type="ordered locus">Gmet_0490</name>
</gene>
<name>Q39YE1_GEOMG</name>
<dbReference type="PANTHER" id="PTHR34988:SF1">
    <property type="entry name" value="DNA-BINDING PROTEIN"/>
    <property type="match status" value="1"/>
</dbReference>
<evidence type="ECO:0000313" key="2">
    <source>
        <dbReference type="EMBL" id="ABB30733.1"/>
    </source>
</evidence>
<dbReference type="SUPFAM" id="SSF117856">
    <property type="entry name" value="AF0104/ALDC/Ptd012-like"/>
    <property type="match status" value="1"/>
</dbReference>
<dbReference type="InterPro" id="IPR025707">
    <property type="entry name" value="DNA_bp_PD1"/>
</dbReference>
<reference evidence="2 3" key="2">
    <citation type="journal article" date="2009" name="BMC Microbiol.">
        <title>The genome sequence of Geobacter metallireducens: features of metabolism, physiology and regulation common and dissimilar to Geobacter sulfurreducens.</title>
        <authorList>
            <person name="Aklujkar M."/>
            <person name="Krushkal J."/>
            <person name="DiBartolo G."/>
            <person name="Lapidus A."/>
            <person name="Land M.L."/>
            <person name="Lovley D.R."/>
        </authorList>
    </citation>
    <scope>NUCLEOTIDE SEQUENCE [LARGE SCALE GENOMIC DNA]</scope>
    <source>
        <strain evidence="3">ATCC 53774 / DSM 7210 / GS-15</strain>
    </source>
</reference>
<organism evidence="2 3">
    <name type="scientific">Geobacter metallireducens (strain ATCC 53774 / DSM 7210 / GS-15)</name>
    <dbReference type="NCBI Taxonomy" id="269799"/>
    <lineage>
        <taxon>Bacteria</taxon>
        <taxon>Pseudomonadati</taxon>
        <taxon>Thermodesulfobacteriota</taxon>
        <taxon>Desulfuromonadia</taxon>
        <taxon>Geobacterales</taxon>
        <taxon>Geobacteraceae</taxon>
        <taxon>Geobacter</taxon>
    </lineage>
</organism>
<keyword evidence="3" id="KW-1185">Reference proteome</keyword>
<proteinExistence type="predicted"/>
<dbReference type="STRING" id="269799.Gmet_0490"/>
<dbReference type="PANTHER" id="PTHR34988">
    <property type="entry name" value="PROTEIN, PUTATIVE-RELATED"/>
    <property type="match status" value="1"/>
</dbReference>
<dbReference type="eggNOG" id="COG1661">
    <property type="taxonomic scope" value="Bacteria"/>
</dbReference>
<dbReference type="KEGG" id="gme:Gmet_0490"/>
<dbReference type="AlphaFoldDB" id="Q39YE1"/>
<feature type="domain" description="PPC" evidence="1">
    <location>
        <begin position="1"/>
        <end position="133"/>
    </location>
</feature>
<dbReference type="CDD" id="cd11378">
    <property type="entry name" value="DUF296"/>
    <property type="match status" value="1"/>
</dbReference>
<dbReference type="RefSeq" id="WP_004512186.1">
    <property type="nucleotide sequence ID" value="NC_007517.1"/>
</dbReference>
<reference evidence="2 3" key="1">
    <citation type="submission" date="2005-10" db="EMBL/GenBank/DDBJ databases">
        <title>Complete sequence of Geobacter metallireducens GS-15.</title>
        <authorList>
            <consortium name="US DOE Joint Genome Institute"/>
            <person name="Copeland A."/>
            <person name="Lucas S."/>
            <person name="Lapidus A."/>
            <person name="Barry K."/>
            <person name="Detter J.C."/>
            <person name="Glavina T."/>
            <person name="Hammon N."/>
            <person name="Israni S."/>
            <person name="Pitluck S."/>
            <person name="Di Bartolo G."/>
            <person name="Chain P."/>
            <person name="Schmutz J."/>
            <person name="Larimer F."/>
            <person name="Land M."/>
            <person name="Kyrpides N."/>
            <person name="Ivanova N."/>
            <person name="Richardson P."/>
        </authorList>
    </citation>
    <scope>NUCLEOTIDE SEQUENCE [LARGE SCALE GENOMIC DNA]</scope>
    <source>
        <strain evidence="3">ATCC 53774 / DSM 7210 / GS-15</strain>
    </source>
</reference>
<dbReference type="HOGENOM" id="CLU_114051_2_3_7"/>
<dbReference type="EMBL" id="CP000148">
    <property type="protein sequence ID" value="ABB30733.1"/>
    <property type="molecule type" value="Genomic_DNA"/>
</dbReference>
<dbReference type="Pfam" id="PF03479">
    <property type="entry name" value="PCC"/>
    <property type="match status" value="1"/>
</dbReference>
<evidence type="ECO:0000259" key="1">
    <source>
        <dbReference type="PROSITE" id="PS51742"/>
    </source>
</evidence>